<dbReference type="GO" id="GO:0009318">
    <property type="term" value="C:exodeoxyribonuclease VII complex"/>
    <property type="evidence" value="ECO:0007669"/>
    <property type="project" value="UniProtKB-UniRule"/>
</dbReference>
<keyword evidence="2 6" id="KW-0963">Cytoplasm</keyword>
<comment type="subcellular location">
    <subcellularLocation>
        <location evidence="6">Cytoplasm</location>
    </subcellularLocation>
</comment>
<proteinExistence type="inferred from homology"/>
<comment type="subunit">
    <text evidence="6">Heterooligomer composed of large and small subunits.</text>
</comment>
<reference evidence="7 8" key="1">
    <citation type="submission" date="2019-08" db="EMBL/GenBank/DDBJ databases">
        <title>Highly reduced genomes of protist endosymbionts show evolutionary convergence.</title>
        <authorList>
            <person name="George E."/>
            <person name="Husnik F."/>
            <person name="Tashyreva D."/>
            <person name="Prokopchuk G."/>
            <person name="Horak A."/>
            <person name="Kwong W.K."/>
            <person name="Lukes J."/>
            <person name="Keeling P.J."/>
        </authorList>
    </citation>
    <scope>NUCLEOTIDE SEQUENCE [LARGE SCALE GENOMIC DNA]</scope>
    <source>
        <strain evidence="7">1605</strain>
    </source>
</reference>
<dbReference type="Proteomes" id="UP000325155">
    <property type="component" value="Chromosome"/>
</dbReference>
<comment type="function">
    <text evidence="6">Bidirectionally degrades single-stranded DNA into large acid-insoluble oligonucleotides, which are then degraded further into small acid-soluble oligonucleotides.</text>
</comment>
<dbReference type="GO" id="GO:0005829">
    <property type="term" value="C:cytosol"/>
    <property type="evidence" value="ECO:0007669"/>
    <property type="project" value="TreeGrafter"/>
</dbReference>
<dbReference type="InterPro" id="IPR003761">
    <property type="entry name" value="Exonuc_VII_S"/>
</dbReference>
<dbReference type="PANTHER" id="PTHR34137">
    <property type="entry name" value="EXODEOXYRIBONUCLEASE 7 SMALL SUBUNIT"/>
    <property type="match status" value="1"/>
</dbReference>
<dbReference type="SUPFAM" id="SSF116842">
    <property type="entry name" value="XseB-like"/>
    <property type="match status" value="1"/>
</dbReference>
<dbReference type="AlphaFoldDB" id="A0A5C0UE69"/>
<dbReference type="GO" id="GO:0008855">
    <property type="term" value="F:exodeoxyribonuclease VII activity"/>
    <property type="evidence" value="ECO:0007669"/>
    <property type="project" value="UniProtKB-UniRule"/>
</dbReference>
<keyword evidence="5 6" id="KW-0269">Exonuclease</keyword>
<protein>
    <recommendedName>
        <fullName evidence="6">Exodeoxyribonuclease 7 small subunit</fullName>
        <ecNumber evidence="6">3.1.11.6</ecNumber>
    </recommendedName>
    <alternativeName>
        <fullName evidence="6">Exodeoxyribonuclease VII small subunit</fullName>
        <shortName evidence="6">Exonuclease VII small subunit</shortName>
    </alternativeName>
</protein>
<evidence type="ECO:0000256" key="4">
    <source>
        <dbReference type="ARBA" id="ARBA00022801"/>
    </source>
</evidence>
<evidence type="ECO:0000256" key="3">
    <source>
        <dbReference type="ARBA" id="ARBA00022722"/>
    </source>
</evidence>
<dbReference type="RefSeq" id="WP_148980906.1">
    <property type="nucleotide sequence ID" value="NZ_CP043315.1"/>
</dbReference>
<keyword evidence="8" id="KW-1185">Reference proteome</keyword>
<evidence type="ECO:0000313" key="7">
    <source>
        <dbReference type="EMBL" id="QEK38059.1"/>
    </source>
</evidence>
<keyword evidence="4 6" id="KW-0378">Hydrolase</keyword>
<dbReference type="InterPro" id="IPR037004">
    <property type="entry name" value="Exonuc_VII_ssu_sf"/>
</dbReference>
<accession>A0A5C0UE69</accession>
<gene>
    <name evidence="6 7" type="primary">xseB</name>
    <name evidence="7" type="ORF">FZC35_01565</name>
</gene>
<organism evidence="7 8">
    <name type="scientific">Candidatus Cytomitobacter indipagum</name>
    <dbReference type="NCBI Taxonomy" id="2601575"/>
    <lineage>
        <taxon>Bacteria</taxon>
        <taxon>Pseudomonadati</taxon>
        <taxon>Pseudomonadota</taxon>
        <taxon>Alphaproteobacteria</taxon>
        <taxon>Holosporales</taxon>
        <taxon>Holosporaceae</taxon>
        <taxon>Candidatus Cytomitobacter</taxon>
    </lineage>
</organism>
<dbReference type="NCBIfam" id="TIGR01280">
    <property type="entry name" value="xseB"/>
    <property type="match status" value="1"/>
</dbReference>
<evidence type="ECO:0000256" key="1">
    <source>
        <dbReference type="ARBA" id="ARBA00009998"/>
    </source>
</evidence>
<sequence length="121" mass="13859">MNNENNISNMSFEEIIMKLEQITTKLESGSMPLDQAVETYTSGIELKKTAEKQLKNAYLKLQSVQESAIVSKFREQFVILLENFQNSIIQSLESKDSESSIKAKNKEFLSNLIEIYNRSSQ</sequence>
<comment type="similarity">
    <text evidence="1 6">Belongs to the XseB family.</text>
</comment>
<dbReference type="GO" id="GO:0006308">
    <property type="term" value="P:DNA catabolic process"/>
    <property type="evidence" value="ECO:0007669"/>
    <property type="project" value="UniProtKB-UniRule"/>
</dbReference>
<evidence type="ECO:0000256" key="6">
    <source>
        <dbReference type="HAMAP-Rule" id="MF_00337"/>
    </source>
</evidence>
<dbReference type="Gene3D" id="1.10.287.1040">
    <property type="entry name" value="Exonuclease VII, small subunit"/>
    <property type="match status" value="1"/>
</dbReference>
<dbReference type="OrthoDB" id="9808145at2"/>
<name>A0A5C0UE69_9PROT</name>
<dbReference type="EC" id="3.1.11.6" evidence="6"/>
<evidence type="ECO:0000313" key="8">
    <source>
        <dbReference type="Proteomes" id="UP000325155"/>
    </source>
</evidence>
<evidence type="ECO:0000256" key="5">
    <source>
        <dbReference type="ARBA" id="ARBA00022839"/>
    </source>
</evidence>
<dbReference type="Pfam" id="PF02609">
    <property type="entry name" value="Exonuc_VII_S"/>
    <property type="match status" value="1"/>
</dbReference>
<evidence type="ECO:0000256" key="2">
    <source>
        <dbReference type="ARBA" id="ARBA00022490"/>
    </source>
</evidence>
<dbReference type="EMBL" id="CP043315">
    <property type="protein sequence ID" value="QEK38059.1"/>
    <property type="molecule type" value="Genomic_DNA"/>
</dbReference>
<dbReference type="PANTHER" id="PTHR34137:SF1">
    <property type="entry name" value="EXODEOXYRIBONUCLEASE 7 SMALL SUBUNIT"/>
    <property type="match status" value="1"/>
</dbReference>
<dbReference type="KEGG" id="cip:FZC35_01565"/>
<keyword evidence="3 6" id="KW-0540">Nuclease</keyword>
<dbReference type="HAMAP" id="MF_00337">
    <property type="entry name" value="Exonuc_7_S"/>
    <property type="match status" value="1"/>
</dbReference>
<comment type="catalytic activity">
    <reaction evidence="6">
        <text>Exonucleolytic cleavage in either 5'- to 3'- or 3'- to 5'-direction to yield nucleoside 5'-phosphates.</text>
        <dbReference type="EC" id="3.1.11.6"/>
    </reaction>
</comment>